<accession>A0A0C5H1F1</accession>
<evidence type="ECO:0000256" key="3">
    <source>
        <dbReference type="PIRNR" id="PIRNR029218"/>
    </source>
</evidence>
<geneLocation type="plasmid" evidence="4">
    <name>pVPH1</name>
</geneLocation>
<evidence type="ECO:0000313" key="4">
    <source>
        <dbReference type="EMBL" id="AJP18330.1"/>
    </source>
</evidence>
<gene>
    <name evidence="4" type="ORF">pVPH1_0158</name>
</gene>
<evidence type="ECO:0000256" key="1">
    <source>
        <dbReference type="ARBA" id="ARBA00006226"/>
    </source>
</evidence>
<keyword evidence="4" id="KW-0614">Plasmid</keyword>
<dbReference type="InterPro" id="IPR051803">
    <property type="entry name" value="TA_system_RelE-like_toxin"/>
</dbReference>
<sequence>MYKLSNLAAEDFEHIFEYTLLNFGIEQADAYTDSMHDVLLTLAEQPLMGYECPEIAEGLRRHDHHKHAIFYRPQPHSIYIIRILHQQMEPLRHFHPDIY</sequence>
<dbReference type="GeneID" id="50533509"/>
<protein>
    <recommendedName>
        <fullName evidence="3">Toxin</fullName>
    </recommendedName>
</protein>
<reference evidence="4" key="1">
    <citation type="journal article" date="2015" name="Antimicrob. Agents Chemother.">
        <title>Complete nucleotide sequence of a conjugative plasmid carrying bla(PER-1).</title>
        <authorList>
            <person name="Li R."/>
            <person name="Wong M.H."/>
            <person name="Zhou Y."/>
            <person name="Chan E.W."/>
            <person name="Chen S."/>
        </authorList>
    </citation>
    <scope>NUCLEOTIDE SEQUENCE</scope>
    <source>
        <strain evidence="4">V36</strain>
        <plasmid evidence="4">pVPH1</plasmid>
    </source>
</reference>
<dbReference type="EMBL" id="KP688397">
    <property type="protein sequence ID" value="AJP18330.1"/>
    <property type="molecule type" value="Genomic_DNA"/>
</dbReference>
<dbReference type="AlphaFoldDB" id="A0A0C5H1F1"/>
<evidence type="ECO:0000256" key="2">
    <source>
        <dbReference type="ARBA" id="ARBA00022649"/>
    </source>
</evidence>
<dbReference type="InterPro" id="IPR007712">
    <property type="entry name" value="RelE/ParE_toxin"/>
</dbReference>
<comment type="similarity">
    <text evidence="1 3">Belongs to the RelE toxin family.</text>
</comment>
<dbReference type="InterPro" id="IPR035093">
    <property type="entry name" value="RelE/ParE_toxin_dom_sf"/>
</dbReference>
<dbReference type="RefSeq" id="WP_016151372.1">
    <property type="nucleotide sequence ID" value="NZ_JACBKG010000019.1"/>
</dbReference>
<organism evidence="4">
    <name type="scientific">Vibrio parahaemolyticus</name>
    <dbReference type="NCBI Taxonomy" id="670"/>
    <lineage>
        <taxon>Bacteria</taxon>
        <taxon>Pseudomonadati</taxon>
        <taxon>Pseudomonadota</taxon>
        <taxon>Gammaproteobacteria</taxon>
        <taxon>Vibrionales</taxon>
        <taxon>Vibrionaceae</taxon>
        <taxon>Vibrio</taxon>
    </lineage>
</organism>
<dbReference type="PANTHER" id="PTHR33755:SF3">
    <property type="entry name" value="TOXIN"/>
    <property type="match status" value="1"/>
</dbReference>
<keyword evidence="2" id="KW-1277">Toxin-antitoxin system</keyword>
<name>A0A0C5H1F1_VIBPH</name>
<dbReference type="PANTHER" id="PTHR33755">
    <property type="entry name" value="TOXIN PARE1-RELATED"/>
    <property type="match status" value="1"/>
</dbReference>
<dbReference type="Pfam" id="PF05016">
    <property type="entry name" value="ParE_toxin"/>
    <property type="match status" value="1"/>
</dbReference>
<dbReference type="Gene3D" id="3.30.2310.20">
    <property type="entry name" value="RelE-like"/>
    <property type="match status" value="1"/>
</dbReference>
<dbReference type="PIRSF" id="PIRSF029218">
    <property type="entry name" value="ParE"/>
    <property type="match status" value="1"/>
</dbReference>
<dbReference type="InterPro" id="IPR028344">
    <property type="entry name" value="ParE1/4"/>
</dbReference>
<proteinExistence type="inferred from homology"/>